<evidence type="ECO:0000313" key="14">
    <source>
        <dbReference type="EMBL" id="MBB4781561.1"/>
    </source>
</evidence>
<dbReference type="Gene3D" id="3.90.180.10">
    <property type="entry name" value="Medium-chain alcohol dehydrogenases, catalytic domain"/>
    <property type="match status" value="2"/>
</dbReference>
<dbReference type="EC" id="1.1.1.329" evidence="8"/>
<evidence type="ECO:0000256" key="1">
    <source>
        <dbReference type="ARBA" id="ARBA00001947"/>
    </source>
</evidence>
<comment type="catalytic activity">
    <reaction evidence="10">
        <text>2-deoxy-scyllo-inosamine + NAD(+) = 3-amino-2,3-dideoxy-scyllo-inosose + NADH + H(+)</text>
        <dbReference type="Rhea" id="RHEA:33883"/>
        <dbReference type="ChEBI" id="CHEBI:15378"/>
        <dbReference type="ChEBI" id="CHEBI:57540"/>
        <dbReference type="ChEBI" id="CHEBI:57945"/>
        <dbReference type="ChEBI" id="CHEBI:65002"/>
        <dbReference type="ChEBI" id="CHEBI:65003"/>
        <dbReference type="EC" id="1.1.1.329"/>
    </reaction>
</comment>
<evidence type="ECO:0000256" key="9">
    <source>
        <dbReference type="ARBA" id="ARBA00039387"/>
    </source>
</evidence>
<dbReference type="InterPro" id="IPR013154">
    <property type="entry name" value="ADH-like_N"/>
</dbReference>
<evidence type="ECO:0000313" key="15">
    <source>
        <dbReference type="Proteomes" id="UP000530530"/>
    </source>
</evidence>
<comment type="caution">
    <text evidence="14">The sequence shown here is derived from an EMBL/GenBank/DDBJ whole genome shotgun (WGS) entry which is preliminary data.</text>
</comment>
<dbReference type="SUPFAM" id="SSF50129">
    <property type="entry name" value="GroES-like"/>
    <property type="match status" value="1"/>
</dbReference>
<comment type="cofactor">
    <cofactor evidence="1">
        <name>Zn(2+)</name>
        <dbReference type="ChEBI" id="CHEBI:29105"/>
    </cofactor>
</comment>
<keyword evidence="3" id="KW-0862">Zinc</keyword>
<dbReference type="InterPro" id="IPR036291">
    <property type="entry name" value="NAD(P)-bd_dom_sf"/>
</dbReference>
<dbReference type="PANTHER" id="PTHR43401">
    <property type="entry name" value="L-THREONINE 3-DEHYDROGENASE"/>
    <property type="match status" value="1"/>
</dbReference>
<dbReference type="Pfam" id="PF08240">
    <property type="entry name" value="ADH_N"/>
    <property type="match status" value="1"/>
</dbReference>
<evidence type="ECO:0000256" key="6">
    <source>
        <dbReference type="ARBA" id="ARBA00037908"/>
    </source>
</evidence>
<reference evidence="14 15" key="1">
    <citation type="submission" date="2020-08" db="EMBL/GenBank/DDBJ databases">
        <title>Sequencing the genomes of 1000 actinobacteria strains.</title>
        <authorList>
            <person name="Klenk H.-P."/>
        </authorList>
    </citation>
    <scope>NUCLEOTIDE SEQUENCE [LARGE SCALE GENOMIC DNA]</scope>
    <source>
        <strain evidence="14 15">DSM 41530</strain>
    </source>
</reference>
<accession>A0ABR6LHH9</accession>
<keyword evidence="2" id="KW-0479">Metal-binding</keyword>
<sequence length="308" mass="32007">MPAPQAGDLGDGQVLLRSLAGGICGSDAPDFRGLRAPLVARDNGPGAPGLPGFPMHEVVGEVVASRDASLAPGTRVVGWADSANAIAEYVVTAGAGLAEYDAALAPATAVLLQPLACVLSAVDRLGSLTGAEVAVLGQGPIGVLFSHVIKDRGARRVTGVDVVDRGDIAGLFGVDEAVHGATGRWTAHLDDDQRPGVVVEAIGHQTATLGDAVDAVAPAGLIHYFGIPEEHPYALDMWKFLRKQLTMQAGTTLERRRYLQAAGRYLAAHRVLAEHYVTHTYEVGDVQAAYECADVPATGRLKVAVSMA</sequence>
<dbReference type="InterPro" id="IPR031640">
    <property type="entry name" value="Glu_dehyd_C"/>
</dbReference>
<dbReference type="Proteomes" id="UP000530530">
    <property type="component" value="Unassembled WGS sequence"/>
</dbReference>
<evidence type="ECO:0000256" key="10">
    <source>
        <dbReference type="ARBA" id="ARBA00048685"/>
    </source>
</evidence>
<evidence type="ECO:0000256" key="8">
    <source>
        <dbReference type="ARBA" id="ARBA00039102"/>
    </source>
</evidence>
<gene>
    <name evidence="14" type="ORF">BJY27_002522</name>
</gene>
<name>A0ABR6LHH9_9ACTN</name>
<evidence type="ECO:0000256" key="11">
    <source>
        <dbReference type="ARBA" id="ARBA00049085"/>
    </source>
</evidence>
<dbReference type="InterPro" id="IPR050129">
    <property type="entry name" value="Zn_alcohol_dh"/>
</dbReference>
<dbReference type="EMBL" id="JACHNG010000001">
    <property type="protein sequence ID" value="MBB4781561.1"/>
    <property type="molecule type" value="Genomic_DNA"/>
</dbReference>
<evidence type="ECO:0000256" key="3">
    <source>
        <dbReference type="ARBA" id="ARBA00022833"/>
    </source>
</evidence>
<evidence type="ECO:0000259" key="13">
    <source>
        <dbReference type="Pfam" id="PF16912"/>
    </source>
</evidence>
<evidence type="ECO:0000256" key="2">
    <source>
        <dbReference type="ARBA" id="ARBA00022723"/>
    </source>
</evidence>
<comment type="pathway">
    <text evidence="6">Metabolic intermediate biosynthesis; 2-deoxystreptamine biosynthesis; 2-deoxystreptamine from D-glucose 6-phosphate: step 3/4.</text>
</comment>
<dbReference type="PANTHER" id="PTHR43401:SF2">
    <property type="entry name" value="L-THREONINE 3-DEHYDROGENASE"/>
    <property type="match status" value="1"/>
</dbReference>
<comment type="function">
    <text evidence="5">Catalyzes the oxidation of 2-deoxy-scyllo-inosamine (DOIA) with NAD(+) or NADP(+), forming 3-amino-2,3-dideoxy-scyllo-inosose (amino-DOI).</text>
</comment>
<evidence type="ECO:0000259" key="12">
    <source>
        <dbReference type="Pfam" id="PF08240"/>
    </source>
</evidence>
<protein>
    <recommendedName>
        <fullName evidence="9">2-deoxy-scyllo-inosamine dehydrogenase</fullName>
        <ecNumber evidence="8">1.1.1.329</ecNumber>
    </recommendedName>
</protein>
<dbReference type="RefSeq" id="WP_202979646.1">
    <property type="nucleotide sequence ID" value="NZ_CP157809.1"/>
</dbReference>
<comment type="similarity">
    <text evidence="7">Belongs to the zinc-containing alcohol dehydrogenase family. DOIA dehydrogenase subfamily.</text>
</comment>
<evidence type="ECO:0000256" key="7">
    <source>
        <dbReference type="ARBA" id="ARBA00038004"/>
    </source>
</evidence>
<dbReference type="SUPFAM" id="SSF51735">
    <property type="entry name" value="NAD(P)-binding Rossmann-fold domains"/>
    <property type="match status" value="1"/>
</dbReference>
<feature type="domain" description="Alcohol dehydrogenase-like N-terminal" evidence="12">
    <location>
        <begin position="10"/>
        <end position="80"/>
    </location>
</feature>
<organism evidence="14 15">
    <name type="scientific">Streptomyces rapamycinicus</name>
    <dbReference type="NCBI Taxonomy" id="1226757"/>
    <lineage>
        <taxon>Bacteria</taxon>
        <taxon>Bacillati</taxon>
        <taxon>Actinomycetota</taxon>
        <taxon>Actinomycetes</taxon>
        <taxon>Kitasatosporales</taxon>
        <taxon>Streptomycetaceae</taxon>
        <taxon>Streptomyces</taxon>
        <taxon>Streptomyces violaceusniger group</taxon>
    </lineage>
</organism>
<dbReference type="InterPro" id="IPR011032">
    <property type="entry name" value="GroES-like_sf"/>
</dbReference>
<dbReference type="Gene3D" id="3.40.50.720">
    <property type="entry name" value="NAD(P)-binding Rossmann-like Domain"/>
    <property type="match status" value="1"/>
</dbReference>
<keyword evidence="15" id="KW-1185">Reference proteome</keyword>
<feature type="domain" description="Glucose dehydrogenase C-terminal" evidence="13">
    <location>
        <begin position="130"/>
        <end position="294"/>
    </location>
</feature>
<proteinExistence type="inferred from homology"/>
<comment type="catalytic activity">
    <reaction evidence="11">
        <text>2-deoxy-scyllo-inosamine + NADP(+) = 3-amino-2,3-dideoxy-scyllo-inosose + NADPH + H(+)</text>
        <dbReference type="Rhea" id="RHEA:33879"/>
        <dbReference type="ChEBI" id="CHEBI:15378"/>
        <dbReference type="ChEBI" id="CHEBI:57783"/>
        <dbReference type="ChEBI" id="CHEBI:58349"/>
        <dbReference type="ChEBI" id="CHEBI:65002"/>
        <dbReference type="ChEBI" id="CHEBI:65003"/>
        <dbReference type="EC" id="1.1.1.329"/>
    </reaction>
</comment>
<evidence type="ECO:0000256" key="4">
    <source>
        <dbReference type="ARBA" id="ARBA00023002"/>
    </source>
</evidence>
<evidence type="ECO:0000256" key="5">
    <source>
        <dbReference type="ARBA" id="ARBA00037678"/>
    </source>
</evidence>
<keyword evidence="4" id="KW-0560">Oxidoreductase</keyword>
<dbReference type="Pfam" id="PF16912">
    <property type="entry name" value="Glu_dehyd_C"/>
    <property type="match status" value="1"/>
</dbReference>